<evidence type="ECO:0000256" key="4">
    <source>
        <dbReference type="ARBA" id="ARBA00012483"/>
    </source>
</evidence>
<dbReference type="InterPro" id="IPR000225">
    <property type="entry name" value="Armadillo"/>
</dbReference>
<dbReference type="AlphaFoldDB" id="A0AAV5IPQ4"/>
<dbReference type="PANTHER" id="PTHR23315">
    <property type="entry name" value="U BOX DOMAIN-CONTAINING"/>
    <property type="match status" value="1"/>
</dbReference>
<comment type="function">
    <text evidence="2">Functions as an E3 ubiquitin ligase.</text>
</comment>
<gene>
    <name evidence="10" type="ORF">SLEP1_g14334</name>
</gene>
<dbReference type="EC" id="2.3.2.27" evidence="4"/>
<dbReference type="GO" id="GO:0061630">
    <property type="term" value="F:ubiquitin protein ligase activity"/>
    <property type="evidence" value="ECO:0007669"/>
    <property type="project" value="UniProtKB-EC"/>
</dbReference>
<organism evidence="10 11">
    <name type="scientific">Rubroshorea leprosula</name>
    <dbReference type="NCBI Taxonomy" id="152421"/>
    <lineage>
        <taxon>Eukaryota</taxon>
        <taxon>Viridiplantae</taxon>
        <taxon>Streptophyta</taxon>
        <taxon>Embryophyta</taxon>
        <taxon>Tracheophyta</taxon>
        <taxon>Spermatophyta</taxon>
        <taxon>Magnoliopsida</taxon>
        <taxon>eudicotyledons</taxon>
        <taxon>Gunneridae</taxon>
        <taxon>Pentapetalae</taxon>
        <taxon>rosids</taxon>
        <taxon>malvids</taxon>
        <taxon>Malvales</taxon>
        <taxon>Dipterocarpaceae</taxon>
        <taxon>Rubroshorea</taxon>
    </lineage>
</organism>
<evidence type="ECO:0000313" key="10">
    <source>
        <dbReference type="EMBL" id="GKV01811.1"/>
    </source>
</evidence>
<dbReference type="InterPro" id="IPR011989">
    <property type="entry name" value="ARM-like"/>
</dbReference>
<evidence type="ECO:0000256" key="6">
    <source>
        <dbReference type="ARBA" id="ARBA00022737"/>
    </source>
</evidence>
<dbReference type="Pfam" id="PF25598">
    <property type="entry name" value="ARM_PUB"/>
    <property type="match status" value="1"/>
</dbReference>
<accession>A0AAV5IPQ4</accession>
<name>A0AAV5IPQ4_9ROSI</name>
<dbReference type="InterPro" id="IPR058678">
    <property type="entry name" value="ARM_PUB"/>
</dbReference>
<reference evidence="10 11" key="1">
    <citation type="journal article" date="2021" name="Commun. Biol.">
        <title>The genome of Shorea leprosula (Dipterocarpaceae) highlights the ecological relevance of drought in aseasonal tropical rainforests.</title>
        <authorList>
            <person name="Ng K.K.S."/>
            <person name="Kobayashi M.J."/>
            <person name="Fawcett J.A."/>
            <person name="Hatakeyama M."/>
            <person name="Paape T."/>
            <person name="Ng C.H."/>
            <person name="Ang C.C."/>
            <person name="Tnah L.H."/>
            <person name="Lee C.T."/>
            <person name="Nishiyama T."/>
            <person name="Sese J."/>
            <person name="O'Brien M.J."/>
            <person name="Copetti D."/>
            <person name="Mohd Noor M.I."/>
            <person name="Ong R.C."/>
            <person name="Putra M."/>
            <person name="Sireger I.Z."/>
            <person name="Indrioko S."/>
            <person name="Kosugi Y."/>
            <person name="Izuno A."/>
            <person name="Isagi Y."/>
            <person name="Lee S.L."/>
            <person name="Shimizu K.K."/>
        </authorList>
    </citation>
    <scope>NUCLEOTIDE SEQUENCE [LARGE SCALE GENOMIC DNA]</scope>
    <source>
        <strain evidence="10">214</strain>
    </source>
</reference>
<evidence type="ECO:0000256" key="1">
    <source>
        <dbReference type="ARBA" id="ARBA00000900"/>
    </source>
</evidence>
<proteinExistence type="predicted"/>
<dbReference type="PROSITE" id="PS50176">
    <property type="entry name" value="ARM_REPEAT"/>
    <property type="match status" value="3"/>
</dbReference>
<comment type="catalytic activity">
    <reaction evidence="1">
        <text>S-ubiquitinyl-[E2 ubiquitin-conjugating enzyme]-L-cysteine + [acceptor protein]-L-lysine = [E2 ubiquitin-conjugating enzyme]-L-cysteine + N(6)-ubiquitinyl-[acceptor protein]-L-lysine.</text>
        <dbReference type="EC" id="2.3.2.27"/>
    </reaction>
</comment>
<evidence type="ECO:0000313" key="11">
    <source>
        <dbReference type="Proteomes" id="UP001054252"/>
    </source>
</evidence>
<dbReference type="Proteomes" id="UP001054252">
    <property type="component" value="Unassembled WGS sequence"/>
</dbReference>
<dbReference type="Gene3D" id="1.25.10.10">
    <property type="entry name" value="Leucine-rich Repeat Variant"/>
    <property type="match status" value="3"/>
</dbReference>
<feature type="repeat" description="ARM" evidence="8">
    <location>
        <begin position="296"/>
        <end position="337"/>
    </location>
</feature>
<dbReference type="SUPFAM" id="SSF48371">
    <property type="entry name" value="ARM repeat"/>
    <property type="match status" value="1"/>
</dbReference>
<evidence type="ECO:0000256" key="5">
    <source>
        <dbReference type="ARBA" id="ARBA00022679"/>
    </source>
</evidence>
<dbReference type="EMBL" id="BPVZ01000017">
    <property type="protein sequence ID" value="GKV01811.1"/>
    <property type="molecule type" value="Genomic_DNA"/>
</dbReference>
<evidence type="ECO:0000256" key="8">
    <source>
        <dbReference type="PROSITE-ProRule" id="PRU00259"/>
    </source>
</evidence>
<sequence length="405" mass="43349">MSCLDLVENMPDAKAGTLKSMITYLLSNHIFTAGLNQSQVQFPVLNQSQVQFPAFCDASILAKKHENVNEFSEEICPATSPSIKESPWLTGKQLHISRIKAEEVENGSCNCSTVRSLAFTDSGCDNLTTTSHVKKLEEELKSQSSEVRTAAAAALHILAKHDKDNRVTIGHCGAIGPLLSLLYSEVKLTKEHAVTALLNLSINEDNKAMIVKAGAVEPLIHALKPENNVAKENSAAALFSLSVFKEYKAKIGRSGAVRALVDLLASGTLRGKKEAATALFNLSILHENKACIVQAGAVKYLVELMDLDGGMVEKAVALLANLSTIGEGCLAIAQKGGIPLLVDIIESGSQRSKENAASILLQLCLNRPKFCTLLLQEGAVPPLVALLQSGTSRAKEKHNSFLVTS</sequence>
<feature type="domain" description="U-box" evidence="9">
    <location>
        <begin position="133"/>
        <end position="399"/>
    </location>
</feature>
<keyword evidence="7" id="KW-0833">Ubl conjugation pathway</keyword>
<evidence type="ECO:0000256" key="7">
    <source>
        <dbReference type="ARBA" id="ARBA00022786"/>
    </source>
</evidence>
<keyword evidence="5" id="KW-0808">Transferase</keyword>
<protein>
    <recommendedName>
        <fullName evidence="4">RING-type E3 ubiquitin transferase</fullName>
        <ecNumber evidence="4">2.3.2.27</ecNumber>
    </recommendedName>
</protein>
<dbReference type="InterPro" id="IPR016024">
    <property type="entry name" value="ARM-type_fold"/>
</dbReference>
<comment type="caution">
    <text evidence="10">The sequence shown here is derived from an EMBL/GenBank/DDBJ whole genome shotgun (WGS) entry which is preliminary data.</text>
</comment>
<comment type="pathway">
    <text evidence="3">Protein modification; protein ubiquitination.</text>
</comment>
<dbReference type="SMART" id="SM00185">
    <property type="entry name" value="ARM"/>
    <property type="match status" value="6"/>
</dbReference>
<dbReference type="FunFam" id="1.25.10.10:FF:000082">
    <property type="entry name" value="RING-type E3 ubiquitin transferase"/>
    <property type="match status" value="1"/>
</dbReference>
<keyword evidence="11" id="KW-1185">Reference proteome</keyword>
<evidence type="ECO:0000256" key="3">
    <source>
        <dbReference type="ARBA" id="ARBA00004906"/>
    </source>
</evidence>
<feature type="repeat" description="ARM" evidence="8">
    <location>
        <begin position="173"/>
        <end position="215"/>
    </location>
</feature>
<evidence type="ECO:0000256" key="2">
    <source>
        <dbReference type="ARBA" id="ARBA00003861"/>
    </source>
</evidence>
<feature type="repeat" description="ARM" evidence="8">
    <location>
        <begin position="255"/>
        <end position="297"/>
    </location>
</feature>
<dbReference type="PANTHER" id="PTHR23315:SF278">
    <property type="entry name" value="U-BOX DOMAIN-CONTAINING PROTEIN 3"/>
    <property type="match status" value="1"/>
</dbReference>
<dbReference type="GO" id="GO:0016567">
    <property type="term" value="P:protein ubiquitination"/>
    <property type="evidence" value="ECO:0007669"/>
    <property type="project" value="UniProtKB-ARBA"/>
</dbReference>
<keyword evidence="6" id="KW-0677">Repeat</keyword>
<evidence type="ECO:0000259" key="9">
    <source>
        <dbReference type="Pfam" id="PF25598"/>
    </source>
</evidence>